<evidence type="ECO:0000256" key="3">
    <source>
        <dbReference type="ARBA" id="ARBA00022643"/>
    </source>
</evidence>
<name>A0ABY4S444_AQUTE</name>
<dbReference type="InterPro" id="IPR012133">
    <property type="entry name" value="Alpha-hydoxy_acid_DH_FMN"/>
</dbReference>
<dbReference type="SUPFAM" id="SSF51395">
    <property type="entry name" value="FMN-linked oxidoreductases"/>
    <property type="match status" value="1"/>
</dbReference>
<evidence type="ECO:0000313" key="8">
    <source>
        <dbReference type="Proteomes" id="UP001056201"/>
    </source>
</evidence>
<dbReference type="PIRSF" id="PIRSF000138">
    <property type="entry name" value="Al-hdrx_acd_dh"/>
    <property type="match status" value="1"/>
</dbReference>
<dbReference type="Pfam" id="PF01070">
    <property type="entry name" value="FMN_dh"/>
    <property type="match status" value="1"/>
</dbReference>
<dbReference type="PANTHER" id="PTHR10578">
    <property type="entry name" value="S -2-HYDROXY-ACID OXIDASE-RELATED"/>
    <property type="match status" value="1"/>
</dbReference>
<protein>
    <submittedName>
        <fullName evidence="7">Alpha-hydroxy-acid oxidizing protein</fullName>
    </submittedName>
</protein>
<dbReference type="InterPro" id="IPR013785">
    <property type="entry name" value="Aldolase_TIM"/>
</dbReference>
<dbReference type="CDD" id="cd02809">
    <property type="entry name" value="alpha_hydroxyacid_oxid_FMN"/>
    <property type="match status" value="1"/>
</dbReference>
<keyword evidence="8" id="KW-1185">Reference proteome</keyword>
<keyword evidence="4" id="KW-0560">Oxidoreductase</keyword>
<dbReference type="Proteomes" id="UP001056201">
    <property type="component" value="Chromosome 1"/>
</dbReference>
<dbReference type="PANTHER" id="PTHR10578:SF107">
    <property type="entry name" value="2-HYDROXYACID OXIDASE 1"/>
    <property type="match status" value="1"/>
</dbReference>
<keyword evidence="3" id="KW-0288">FMN</keyword>
<dbReference type="PROSITE" id="PS51349">
    <property type="entry name" value="FMN_HYDROXY_ACID_DH_2"/>
    <property type="match status" value="1"/>
</dbReference>
<evidence type="ECO:0000256" key="4">
    <source>
        <dbReference type="ARBA" id="ARBA00023002"/>
    </source>
</evidence>
<reference evidence="7" key="1">
    <citation type="submission" date="2022-05" db="EMBL/GenBank/DDBJ databases">
        <title>An RpoN-dependent PEP-CTERM gene is involved in floc formation of an Aquincola tertiaricarbonis strain.</title>
        <authorList>
            <person name="Qiu D."/>
            <person name="Xia M."/>
        </authorList>
    </citation>
    <scope>NUCLEOTIDE SEQUENCE</scope>
    <source>
        <strain evidence="7">RN12</strain>
    </source>
</reference>
<comment type="similarity">
    <text evidence="5">Belongs to the FMN-dependent alpha-hydroxy acid dehydrogenase family.</text>
</comment>
<accession>A0ABY4S444</accession>
<dbReference type="InterPro" id="IPR008259">
    <property type="entry name" value="FMN_hydac_DH_AS"/>
</dbReference>
<dbReference type="PROSITE" id="PS00557">
    <property type="entry name" value="FMN_HYDROXY_ACID_DH_1"/>
    <property type="match status" value="1"/>
</dbReference>
<dbReference type="EMBL" id="CP097635">
    <property type="protein sequence ID" value="URI06596.1"/>
    <property type="molecule type" value="Genomic_DNA"/>
</dbReference>
<dbReference type="InterPro" id="IPR037396">
    <property type="entry name" value="FMN_HAD"/>
</dbReference>
<evidence type="ECO:0000256" key="1">
    <source>
        <dbReference type="ARBA" id="ARBA00001917"/>
    </source>
</evidence>
<gene>
    <name evidence="7" type="ORF">MW290_11865</name>
</gene>
<organism evidence="7 8">
    <name type="scientific">Aquincola tertiaricarbonis</name>
    <dbReference type="NCBI Taxonomy" id="391953"/>
    <lineage>
        <taxon>Bacteria</taxon>
        <taxon>Pseudomonadati</taxon>
        <taxon>Pseudomonadota</taxon>
        <taxon>Betaproteobacteria</taxon>
        <taxon>Burkholderiales</taxon>
        <taxon>Sphaerotilaceae</taxon>
        <taxon>Aquincola</taxon>
    </lineage>
</organism>
<sequence>MWAAHTAPRPPPLQAAAVTDATPLLSTPDAWAAFQGTRRSGRTRQLLSLDDFEAAARCVLPRPIFGYVCGAAEDNRALADNRQAFDELALVPRVLCNVAQRQQGVTLFGQRYASPFGIAPMGIAALSAYGADVALARAAAQARIPAVLSGSSLTPLEEVMQAAPDTWFQAYLPGTPERISALLQRVAAARVRTLVVTVDIPVAGNRENNLRAGFSTPLRPSLRLVWDGLARPRWLCGTMLRTLIKRGMPHFENSFAERGAPILSSRVQRDFSERDHFDWSHLARIRRQWQGTLVVKGILSPADAAQARRHGVDGLIVSNHGGRQLDGAVAPLRVLPAIAEAAGSAMTVMLDGGVRRGTDVLKALALGAQAVFVGRPFNYAAAVDGQAGVAAAIELLRAEVDRNLAMLGLTGCDQLGPQHLLDRRLPWPLVPTPAAHRSQPQGDA</sequence>
<evidence type="ECO:0000259" key="6">
    <source>
        <dbReference type="PROSITE" id="PS51349"/>
    </source>
</evidence>
<feature type="domain" description="FMN hydroxy acid dehydrogenase" evidence="6">
    <location>
        <begin position="41"/>
        <end position="425"/>
    </location>
</feature>
<dbReference type="Gene3D" id="3.20.20.70">
    <property type="entry name" value="Aldolase class I"/>
    <property type="match status" value="1"/>
</dbReference>
<evidence type="ECO:0000256" key="2">
    <source>
        <dbReference type="ARBA" id="ARBA00022630"/>
    </source>
</evidence>
<evidence type="ECO:0000313" key="7">
    <source>
        <dbReference type="EMBL" id="URI06596.1"/>
    </source>
</evidence>
<comment type="cofactor">
    <cofactor evidence="1">
        <name>FMN</name>
        <dbReference type="ChEBI" id="CHEBI:58210"/>
    </cofactor>
</comment>
<proteinExistence type="inferred from homology"/>
<dbReference type="InterPro" id="IPR000262">
    <property type="entry name" value="FMN-dep_DH"/>
</dbReference>
<keyword evidence="2" id="KW-0285">Flavoprotein</keyword>
<evidence type="ECO:0000256" key="5">
    <source>
        <dbReference type="ARBA" id="ARBA00024042"/>
    </source>
</evidence>